<dbReference type="PANTHER" id="PTHR42872:SF6">
    <property type="entry name" value="PROTEIN-GLUTAMATE METHYLESTERASE_PROTEIN-GLUTAMINE GLUTAMINASE"/>
    <property type="match status" value="1"/>
</dbReference>
<dbReference type="GO" id="GO:0000156">
    <property type="term" value="F:phosphorelay response regulator activity"/>
    <property type="evidence" value="ECO:0007669"/>
    <property type="project" value="InterPro"/>
</dbReference>
<dbReference type="Gene3D" id="3.40.50.180">
    <property type="entry name" value="Methylesterase CheB, C-terminal domain"/>
    <property type="match status" value="1"/>
</dbReference>
<protein>
    <recommendedName>
        <fullName evidence="3">protein-glutamate methylesterase</fullName>
        <ecNumber evidence="3">3.1.1.61</ecNumber>
    </recommendedName>
</protein>
<dbReference type="InterPro" id="IPR000673">
    <property type="entry name" value="Sig_transdc_resp-reg_Me-estase"/>
</dbReference>
<comment type="caution">
    <text evidence="7">The sequence shown here is derived from an EMBL/GenBank/DDBJ whole genome shotgun (WGS) entry which is preliminary data.</text>
</comment>
<evidence type="ECO:0000259" key="6">
    <source>
        <dbReference type="PROSITE" id="PS50122"/>
    </source>
</evidence>
<dbReference type="PIRSF" id="PIRSF036461">
    <property type="entry name" value="Chmtx_methlestr"/>
    <property type="match status" value="1"/>
</dbReference>
<reference evidence="7" key="1">
    <citation type="submission" date="2020-06" db="EMBL/GenBank/DDBJ databases">
        <title>Stable isotope informed genome-resolved metagenomics uncovers potential trophic interactions in rhizosphere soil.</title>
        <authorList>
            <person name="Starr E.P."/>
            <person name="Shi S."/>
            <person name="Blazewicz S.J."/>
            <person name="Koch B.J."/>
            <person name="Probst A.J."/>
            <person name="Hungate B.A."/>
            <person name="Pett-Ridge J."/>
            <person name="Firestone M.K."/>
            <person name="Banfield J.F."/>
        </authorList>
    </citation>
    <scope>NUCLEOTIDE SEQUENCE</scope>
    <source>
        <strain evidence="7">YM_69_17</strain>
    </source>
</reference>
<dbReference type="CDD" id="cd16433">
    <property type="entry name" value="CheB"/>
    <property type="match status" value="1"/>
</dbReference>
<dbReference type="InterPro" id="IPR035909">
    <property type="entry name" value="CheB_C"/>
</dbReference>
<dbReference type="EMBL" id="JAEKLZ010000300">
    <property type="protein sequence ID" value="MBW8727724.1"/>
    <property type="molecule type" value="Genomic_DNA"/>
</dbReference>
<dbReference type="AlphaFoldDB" id="A0A952FS89"/>
<name>A0A952FS89_9PROT</name>
<dbReference type="Pfam" id="PF01339">
    <property type="entry name" value="CheB_methylest"/>
    <property type="match status" value="1"/>
</dbReference>
<dbReference type="GO" id="GO:0006935">
    <property type="term" value="P:chemotaxis"/>
    <property type="evidence" value="ECO:0007669"/>
    <property type="project" value="UniProtKB-UniRule"/>
</dbReference>
<feature type="active site" evidence="5">
    <location>
        <position position="12"/>
    </location>
</feature>
<evidence type="ECO:0000256" key="4">
    <source>
        <dbReference type="ARBA" id="ARBA00048267"/>
    </source>
</evidence>
<feature type="domain" description="CheB-type methylesterase" evidence="6">
    <location>
        <begin position="1"/>
        <end position="189"/>
    </location>
</feature>
<gene>
    <name evidence="7" type="ORF">JF625_21570</name>
</gene>
<accession>A0A952FS89</accession>
<sequence length="333" mass="35099">MAHRDIVAIGASAGGLSALKRLAAGLPAGLDAAVLVVQHVSSDAKGNLPGLLERAGPLPAAFAEDGAPAVRGRIHVAPPNRHLLLQGDTLRLSHGAWENGVRPAVDTLFRSVAVCCGSRSIGVVLTGYLDDGSAGLRALRRCGGVAVVQDPADAEYPDMPRNALATTEADHMAALDAMPSLLARLVASAAGRPVPVPPEIQLEADIMARRHGDEMAALDRLGQRSVFTCPDCGGVMWELHDGDALRYRCHLGHAYSAASLGHAMSGAVVEGMETALRTLEERGRMLRRLGEQADQQGQAQSARLWSERAQVFGQQADAIRAALLRIHQVEETG</sequence>
<evidence type="ECO:0000313" key="8">
    <source>
        <dbReference type="Proteomes" id="UP000700706"/>
    </source>
</evidence>
<keyword evidence="2 5" id="KW-0378">Hydrolase</keyword>
<evidence type="ECO:0000256" key="2">
    <source>
        <dbReference type="ARBA" id="ARBA00022801"/>
    </source>
</evidence>
<evidence type="ECO:0000256" key="3">
    <source>
        <dbReference type="ARBA" id="ARBA00039140"/>
    </source>
</evidence>
<feature type="active site" evidence="5">
    <location>
        <position position="131"/>
    </location>
</feature>
<evidence type="ECO:0000256" key="1">
    <source>
        <dbReference type="ARBA" id="ARBA00022490"/>
    </source>
</evidence>
<feature type="active site" evidence="5">
    <location>
        <position position="39"/>
    </location>
</feature>
<dbReference type="GO" id="GO:0008984">
    <property type="term" value="F:protein-glutamate methylesterase activity"/>
    <property type="evidence" value="ECO:0007669"/>
    <property type="project" value="UniProtKB-EC"/>
</dbReference>
<evidence type="ECO:0000313" key="7">
    <source>
        <dbReference type="EMBL" id="MBW8727724.1"/>
    </source>
</evidence>
<dbReference type="EC" id="3.1.1.61" evidence="3"/>
<keyword evidence="5" id="KW-0145">Chemotaxis</keyword>
<dbReference type="PROSITE" id="PS50122">
    <property type="entry name" value="CHEB"/>
    <property type="match status" value="1"/>
</dbReference>
<dbReference type="Proteomes" id="UP000700706">
    <property type="component" value="Unassembled WGS sequence"/>
</dbReference>
<dbReference type="SUPFAM" id="SSF52738">
    <property type="entry name" value="Methylesterase CheB, C-terminal domain"/>
    <property type="match status" value="1"/>
</dbReference>
<organism evidence="7 8">
    <name type="scientific">Inquilinus limosus</name>
    <dbReference type="NCBI Taxonomy" id="171674"/>
    <lineage>
        <taxon>Bacteria</taxon>
        <taxon>Pseudomonadati</taxon>
        <taxon>Pseudomonadota</taxon>
        <taxon>Alphaproteobacteria</taxon>
        <taxon>Rhodospirillales</taxon>
        <taxon>Rhodospirillaceae</taxon>
        <taxon>Inquilinus</taxon>
    </lineage>
</organism>
<dbReference type="PANTHER" id="PTHR42872">
    <property type="entry name" value="PROTEIN-GLUTAMATE METHYLESTERASE/PROTEIN-GLUTAMINE GLUTAMINASE"/>
    <property type="match status" value="1"/>
</dbReference>
<keyword evidence="1" id="KW-0963">Cytoplasm</keyword>
<comment type="catalytic activity">
    <reaction evidence="4">
        <text>[protein]-L-glutamate 5-O-methyl ester + H2O = L-glutamyl-[protein] + methanol + H(+)</text>
        <dbReference type="Rhea" id="RHEA:23236"/>
        <dbReference type="Rhea" id="RHEA-COMP:10208"/>
        <dbReference type="Rhea" id="RHEA-COMP:10311"/>
        <dbReference type="ChEBI" id="CHEBI:15377"/>
        <dbReference type="ChEBI" id="CHEBI:15378"/>
        <dbReference type="ChEBI" id="CHEBI:17790"/>
        <dbReference type="ChEBI" id="CHEBI:29973"/>
        <dbReference type="ChEBI" id="CHEBI:82795"/>
        <dbReference type="EC" id="3.1.1.61"/>
    </reaction>
</comment>
<dbReference type="GO" id="GO:0005737">
    <property type="term" value="C:cytoplasm"/>
    <property type="evidence" value="ECO:0007669"/>
    <property type="project" value="InterPro"/>
</dbReference>
<dbReference type="InterPro" id="IPR011247">
    <property type="entry name" value="Chemotax_prot-Glu_Me-esterase"/>
</dbReference>
<proteinExistence type="predicted"/>
<evidence type="ECO:0000256" key="5">
    <source>
        <dbReference type="PROSITE-ProRule" id="PRU00050"/>
    </source>
</evidence>